<sequence length="112" mass="12014">MDNEIAQFSLEDGTKFLVEVKNPEDAAIQRVAIDSGKLVLQAKQTFEEAIDAVKPVASVLVSKLKSGLTTPADEVEVKFGLRLSAEAGAIFTSIGGDVNFEVTLKWTEDKSG</sequence>
<dbReference type="KEGG" id="cyn:Cyan7425_3111"/>
<dbReference type="EMBL" id="CP001344">
    <property type="protein sequence ID" value="ACL45440.1"/>
    <property type="molecule type" value="Genomic_DNA"/>
</dbReference>
<name>B8HMX1_CYAP4</name>
<evidence type="ECO:0000259" key="1">
    <source>
        <dbReference type="Pfam" id="PF19493"/>
    </source>
</evidence>
<dbReference type="Pfam" id="PF19493">
    <property type="entry name" value="Trypco1"/>
    <property type="match status" value="1"/>
</dbReference>
<dbReference type="HOGENOM" id="CLU_137386_3_2_3"/>
<dbReference type="OrthoDB" id="574243at2"/>
<accession>B8HMX1</accession>
<proteinExistence type="predicted"/>
<feature type="domain" description="Trypsin-co-occurring" evidence="1">
    <location>
        <begin position="8"/>
        <end position="107"/>
    </location>
</feature>
<protein>
    <recommendedName>
        <fullName evidence="1">Trypsin-co-occurring domain-containing protein</fullName>
    </recommendedName>
</protein>
<dbReference type="NCBIfam" id="NF041216">
    <property type="entry name" value="CU044_2847_fam"/>
    <property type="match status" value="1"/>
</dbReference>
<organism evidence="2">
    <name type="scientific">Cyanothece sp. (strain PCC 7425 / ATCC 29141)</name>
    <dbReference type="NCBI Taxonomy" id="395961"/>
    <lineage>
        <taxon>Bacteria</taxon>
        <taxon>Bacillati</taxon>
        <taxon>Cyanobacteriota</taxon>
        <taxon>Cyanophyceae</taxon>
        <taxon>Gomontiellales</taxon>
        <taxon>Cyanothecaceae</taxon>
        <taxon>Cyanothece</taxon>
    </lineage>
</organism>
<evidence type="ECO:0000313" key="2">
    <source>
        <dbReference type="EMBL" id="ACL45440.1"/>
    </source>
</evidence>
<dbReference type="STRING" id="395961.Cyan7425_3111"/>
<dbReference type="eggNOG" id="ENOG5032W7Y">
    <property type="taxonomic scope" value="Bacteria"/>
</dbReference>
<dbReference type="AlphaFoldDB" id="B8HMX1"/>
<gene>
    <name evidence="2" type="ordered locus">Cyan7425_3111</name>
</gene>
<dbReference type="InterPro" id="IPR045794">
    <property type="entry name" value="Trypco1"/>
</dbReference>
<reference evidence="2" key="1">
    <citation type="submission" date="2009-01" db="EMBL/GenBank/DDBJ databases">
        <title>Complete sequence of chromosome Cyanothece sp. PCC 7425.</title>
        <authorList>
            <consortium name="US DOE Joint Genome Institute"/>
            <person name="Lucas S."/>
            <person name="Copeland A."/>
            <person name="Lapidus A."/>
            <person name="Glavina del Rio T."/>
            <person name="Dalin E."/>
            <person name="Tice H."/>
            <person name="Bruce D."/>
            <person name="Goodwin L."/>
            <person name="Pitluck S."/>
            <person name="Sims D."/>
            <person name="Meineke L."/>
            <person name="Brettin T."/>
            <person name="Detter J.C."/>
            <person name="Han C."/>
            <person name="Larimer F."/>
            <person name="Land M."/>
            <person name="Hauser L."/>
            <person name="Kyrpides N."/>
            <person name="Ovchinnikova G."/>
            <person name="Liberton M."/>
            <person name="Stoeckel J."/>
            <person name="Banerjee A."/>
            <person name="Singh A."/>
            <person name="Page L."/>
            <person name="Sato H."/>
            <person name="Zhao L."/>
            <person name="Sherman L."/>
            <person name="Pakrasi H."/>
            <person name="Richardson P."/>
        </authorList>
    </citation>
    <scope>NUCLEOTIDE SEQUENCE</scope>
    <source>
        <strain evidence="2">PCC 7425</strain>
    </source>
</reference>